<name>A0A1P8WHJ3_9PLAN</name>
<dbReference type="InterPro" id="IPR011234">
    <property type="entry name" value="Fumarylacetoacetase-like_C"/>
</dbReference>
<evidence type="ECO:0000313" key="4">
    <source>
        <dbReference type="EMBL" id="APZ93532.1"/>
    </source>
</evidence>
<evidence type="ECO:0000256" key="2">
    <source>
        <dbReference type="ARBA" id="ARBA00022723"/>
    </source>
</evidence>
<gene>
    <name evidence="4" type="ORF">Fuma_03150</name>
</gene>
<feature type="domain" description="Fumarylacetoacetase-like C-terminal" evidence="3">
    <location>
        <begin position="73"/>
        <end position="268"/>
    </location>
</feature>
<comment type="similarity">
    <text evidence="1">Belongs to the FAH family.</text>
</comment>
<dbReference type="Gene3D" id="3.90.850.10">
    <property type="entry name" value="Fumarylacetoacetase-like, C-terminal domain"/>
    <property type="match status" value="1"/>
</dbReference>
<dbReference type="EMBL" id="CP017641">
    <property type="protein sequence ID" value="APZ93532.1"/>
    <property type="molecule type" value="Genomic_DNA"/>
</dbReference>
<keyword evidence="4" id="KW-0378">Hydrolase</keyword>
<proteinExistence type="inferred from homology"/>
<keyword evidence="2" id="KW-0479">Metal-binding</keyword>
<evidence type="ECO:0000313" key="5">
    <source>
        <dbReference type="Proteomes" id="UP000187735"/>
    </source>
</evidence>
<accession>A0A1P8WHJ3</accession>
<dbReference type="KEGG" id="fmr:Fuma_03150"/>
<evidence type="ECO:0000259" key="3">
    <source>
        <dbReference type="Pfam" id="PF01557"/>
    </source>
</evidence>
<evidence type="ECO:0000256" key="1">
    <source>
        <dbReference type="ARBA" id="ARBA00010211"/>
    </source>
</evidence>
<sequence>MHAESVQPLDLTQINNCHSLSDILHADDPAGLARFLLRPDTPPIPLSKVEFLAPVDQQEVWAAGVTYKRSQVARMEESESGASHYDKVYDADRPELFLKATPSRVSGPGQSVRVRSDSNWSVPEPEFTLAINPDGKIVGYTIGNDMSARDIEGENPLYLPQAKVYRQCAGLGPCVLLADGPLDLEGTQIELIIERSGSRIFTGTTDLGQLHRKLDDLATWLYRESEFPNGAFLMTGTGIVPDDDFTLEDGDTVSITIAGIGTLTNPVVKAK</sequence>
<dbReference type="SUPFAM" id="SSF56529">
    <property type="entry name" value="FAH"/>
    <property type="match status" value="1"/>
</dbReference>
<dbReference type="Pfam" id="PF01557">
    <property type="entry name" value="FAA_hydrolase"/>
    <property type="match status" value="1"/>
</dbReference>
<reference evidence="4 5" key="1">
    <citation type="journal article" date="2016" name="Front. Microbiol.">
        <title>Fuerstia marisgermanicae gen. nov., sp. nov., an Unusual Member of the Phylum Planctomycetes from the German Wadden Sea.</title>
        <authorList>
            <person name="Kohn T."/>
            <person name="Heuer A."/>
            <person name="Jogler M."/>
            <person name="Vollmers J."/>
            <person name="Boedeker C."/>
            <person name="Bunk B."/>
            <person name="Rast P."/>
            <person name="Borchert D."/>
            <person name="Glockner I."/>
            <person name="Freese H.M."/>
            <person name="Klenk H.P."/>
            <person name="Overmann J."/>
            <person name="Kaster A.K."/>
            <person name="Rohde M."/>
            <person name="Wiegand S."/>
            <person name="Jogler C."/>
        </authorList>
    </citation>
    <scope>NUCLEOTIDE SEQUENCE [LARGE SCALE GENOMIC DNA]</scope>
    <source>
        <strain evidence="4 5">NH11</strain>
    </source>
</reference>
<dbReference type="GO" id="GO:0046872">
    <property type="term" value="F:metal ion binding"/>
    <property type="evidence" value="ECO:0007669"/>
    <property type="project" value="UniProtKB-KW"/>
</dbReference>
<keyword evidence="5" id="KW-1185">Reference proteome</keyword>
<organism evidence="4 5">
    <name type="scientific">Fuerstiella marisgermanici</name>
    <dbReference type="NCBI Taxonomy" id="1891926"/>
    <lineage>
        <taxon>Bacteria</taxon>
        <taxon>Pseudomonadati</taxon>
        <taxon>Planctomycetota</taxon>
        <taxon>Planctomycetia</taxon>
        <taxon>Planctomycetales</taxon>
        <taxon>Planctomycetaceae</taxon>
        <taxon>Fuerstiella</taxon>
    </lineage>
</organism>
<dbReference type="InterPro" id="IPR051121">
    <property type="entry name" value="FAH"/>
</dbReference>
<dbReference type="STRING" id="1891926.Fuma_03150"/>
<protein>
    <submittedName>
        <fullName evidence="4">Fumarylacetoacetate (FAA) hydrolase family protein</fullName>
    </submittedName>
</protein>
<dbReference type="PANTHER" id="PTHR42796:SF7">
    <property type="entry name" value="2-DEHYDRO-3-DEOXY-D-ARABINONATE DEHYDRATASE"/>
    <property type="match status" value="1"/>
</dbReference>
<dbReference type="InterPro" id="IPR036663">
    <property type="entry name" value="Fumarylacetoacetase_C_sf"/>
</dbReference>
<dbReference type="GO" id="GO:0016787">
    <property type="term" value="F:hydrolase activity"/>
    <property type="evidence" value="ECO:0007669"/>
    <property type="project" value="UniProtKB-KW"/>
</dbReference>
<dbReference type="AlphaFoldDB" id="A0A1P8WHJ3"/>
<dbReference type="Proteomes" id="UP000187735">
    <property type="component" value="Chromosome"/>
</dbReference>
<dbReference type="GO" id="GO:0044281">
    <property type="term" value="P:small molecule metabolic process"/>
    <property type="evidence" value="ECO:0007669"/>
    <property type="project" value="UniProtKB-ARBA"/>
</dbReference>
<dbReference type="PANTHER" id="PTHR42796">
    <property type="entry name" value="FUMARYLACETOACETATE HYDROLASE DOMAIN-CONTAINING PROTEIN 2A-RELATED"/>
    <property type="match status" value="1"/>
</dbReference>